<dbReference type="PANTHER" id="PTHR43698">
    <property type="entry name" value="RIBD C-TERMINAL DOMAIN CONTAINING PROTEIN"/>
    <property type="match status" value="1"/>
</dbReference>
<name>A0A7X5F332_9HYPH</name>
<dbReference type="EMBL" id="JAABLQ010000001">
    <property type="protein sequence ID" value="NBN78559.1"/>
    <property type="molecule type" value="Genomic_DNA"/>
</dbReference>
<dbReference type="SUPFAM" id="SSF51182">
    <property type="entry name" value="RmlC-like cupins"/>
    <property type="match status" value="1"/>
</dbReference>
<organism evidence="2 3">
    <name type="scientific">Pannonibacter tanglangensis</name>
    <dbReference type="NCBI Taxonomy" id="2750084"/>
    <lineage>
        <taxon>Bacteria</taxon>
        <taxon>Pseudomonadati</taxon>
        <taxon>Pseudomonadota</taxon>
        <taxon>Alphaproteobacteria</taxon>
        <taxon>Hyphomicrobiales</taxon>
        <taxon>Stappiaceae</taxon>
        <taxon>Pannonibacter</taxon>
    </lineage>
</organism>
<gene>
    <name evidence="2" type="ORF">GWI72_09795</name>
</gene>
<dbReference type="PANTHER" id="PTHR43698:SF1">
    <property type="entry name" value="BLL4564 PROTEIN"/>
    <property type="match status" value="1"/>
</dbReference>
<dbReference type="Gene3D" id="2.60.120.10">
    <property type="entry name" value="Jelly Rolls"/>
    <property type="match status" value="1"/>
</dbReference>
<sequence length="131" mass="14201">MRIHKAGSRPTRRANPDYFTGTVWQDVIAEPEGSARAAALLVQFEPGARTHWHTHPHGQTIHIMSGLCLAQVRGEAVVELRPGDTAFFPPGIEHWHGAAPHSAMTHLAIQEAEGGVTAHWLEPVEDGPAKG</sequence>
<evidence type="ECO:0000313" key="3">
    <source>
        <dbReference type="Proteomes" id="UP000586722"/>
    </source>
</evidence>
<dbReference type="InterPro" id="IPR047263">
    <property type="entry name" value="HNL-like_cupin"/>
</dbReference>
<feature type="domain" description="Cupin type-2" evidence="1">
    <location>
        <begin position="41"/>
        <end position="99"/>
    </location>
</feature>
<accession>A0A7X5F332</accession>
<proteinExistence type="predicted"/>
<reference evidence="3" key="1">
    <citation type="submission" date="2020-01" db="EMBL/GenBank/DDBJ databases">
        <authorList>
            <person name="Fang Y."/>
            <person name="Sun R."/>
            <person name="Nie L."/>
            <person name="He J."/>
            <person name="Hao L."/>
            <person name="Wang L."/>
            <person name="Su S."/>
            <person name="Lv E."/>
            <person name="Zhang Z."/>
            <person name="Xie R."/>
            <person name="Liu H."/>
        </authorList>
    </citation>
    <scope>NUCLEOTIDE SEQUENCE [LARGE SCALE GENOMIC DNA]</scope>
    <source>
        <strain evidence="3">XCT-53</strain>
    </source>
</reference>
<dbReference type="InterPro" id="IPR011051">
    <property type="entry name" value="RmlC_Cupin_sf"/>
</dbReference>
<comment type="caution">
    <text evidence="2">The sequence shown here is derived from an EMBL/GenBank/DDBJ whole genome shotgun (WGS) entry which is preliminary data.</text>
</comment>
<dbReference type="InterPro" id="IPR014710">
    <property type="entry name" value="RmlC-like_jellyroll"/>
</dbReference>
<evidence type="ECO:0000259" key="1">
    <source>
        <dbReference type="Pfam" id="PF07883"/>
    </source>
</evidence>
<dbReference type="AlphaFoldDB" id="A0A7X5F332"/>
<dbReference type="Pfam" id="PF07883">
    <property type="entry name" value="Cupin_2"/>
    <property type="match status" value="1"/>
</dbReference>
<dbReference type="InterPro" id="IPR013096">
    <property type="entry name" value="Cupin_2"/>
</dbReference>
<dbReference type="Proteomes" id="UP000586722">
    <property type="component" value="Unassembled WGS sequence"/>
</dbReference>
<dbReference type="CDD" id="cd02233">
    <property type="entry name" value="cupin_HNL-like"/>
    <property type="match status" value="1"/>
</dbReference>
<keyword evidence="3" id="KW-1185">Reference proteome</keyword>
<dbReference type="RefSeq" id="WP_161708513.1">
    <property type="nucleotide sequence ID" value="NZ_JAABLQ010000001.1"/>
</dbReference>
<protein>
    <submittedName>
        <fullName evidence="2">Cupin domain-containing protein</fullName>
    </submittedName>
</protein>
<evidence type="ECO:0000313" key="2">
    <source>
        <dbReference type="EMBL" id="NBN78559.1"/>
    </source>
</evidence>